<sequence>MKQFFFILLLVLSFTACQDVETAEKPENLIEKKKMVDVLFDLTKLEATKNYSTREFNKREVDAKELIFEKYKIDSLQLAQSMAYYAEDFKVNEAIYDEVKERLEKEKDHFDSIMNAERTEKTDSIQAKKEQDSIKNALQLKLKESVQNISDES</sequence>
<accession>A0ABU1K1G7</accession>
<evidence type="ECO:0000313" key="4">
    <source>
        <dbReference type="EMBL" id="MDR6299454.1"/>
    </source>
</evidence>
<feature type="chain" id="PRO_5045252594" description="DUF4296 domain-containing protein" evidence="2">
    <location>
        <begin position="19"/>
        <end position="153"/>
    </location>
</feature>
<dbReference type="Proteomes" id="UP001257659">
    <property type="component" value="Unassembled WGS sequence"/>
</dbReference>
<evidence type="ECO:0000256" key="1">
    <source>
        <dbReference type="SAM" id="MobiDB-lite"/>
    </source>
</evidence>
<feature type="domain" description="DUF4296" evidence="3">
    <location>
        <begin position="26"/>
        <end position="108"/>
    </location>
</feature>
<gene>
    <name evidence="4" type="ORF">GGR31_000070</name>
</gene>
<evidence type="ECO:0000313" key="5">
    <source>
        <dbReference type="Proteomes" id="UP001257659"/>
    </source>
</evidence>
<proteinExistence type="predicted"/>
<feature type="region of interest" description="Disordered" evidence="1">
    <location>
        <begin position="110"/>
        <end position="130"/>
    </location>
</feature>
<keyword evidence="2" id="KW-0732">Signal</keyword>
<reference evidence="4 5" key="1">
    <citation type="submission" date="2023-07" db="EMBL/GenBank/DDBJ databases">
        <title>Genomic Encyclopedia of Type Strains, Phase IV (KMG-IV): sequencing the most valuable type-strain genomes for metagenomic binning, comparative biology and taxonomic classification.</title>
        <authorList>
            <person name="Goeker M."/>
        </authorList>
    </citation>
    <scope>NUCLEOTIDE SEQUENCE [LARGE SCALE GENOMIC DNA]</scope>
    <source>
        <strain evidence="4 5">DSM 102814</strain>
    </source>
</reference>
<dbReference type="RefSeq" id="WP_309726158.1">
    <property type="nucleotide sequence ID" value="NZ_JAVDQA010000001.1"/>
</dbReference>
<dbReference type="InterPro" id="IPR025381">
    <property type="entry name" value="DUF4296"/>
</dbReference>
<protein>
    <recommendedName>
        <fullName evidence="3">DUF4296 domain-containing protein</fullName>
    </recommendedName>
</protein>
<dbReference type="PROSITE" id="PS51257">
    <property type="entry name" value="PROKAR_LIPOPROTEIN"/>
    <property type="match status" value="1"/>
</dbReference>
<feature type="signal peptide" evidence="2">
    <location>
        <begin position="1"/>
        <end position="18"/>
    </location>
</feature>
<evidence type="ECO:0000256" key="2">
    <source>
        <dbReference type="SAM" id="SignalP"/>
    </source>
</evidence>
<evidence type="ECO:0000259" key="3">
    <source>
        <dbReference type="Pfam" id="PF14129"/>
    </source>
</evidence>
<name>A0ABU1K1G7_9FLAO</name>
<dbReference type="EMBL" id="JAVDQA010000001">
    <property type="protein sequence ID" value="MDR6299454.1"/>
    <property type="molecule type" value="Genomic_DNA"/>
</dbReference>
<comment type="caution">
    <text evidence="4">The sequence shown here is derived from an EMBL/GenBank/DDBJ whole genome shotgun (WGS) entry which is preliminary data.</text>
</comment>
<dbReference type="Pfam" id="PF14129">
    <property type="entry name" value="DUF4296"/>
    <property type="match status" value="1"/>
</dbReference>
<organism evidence="4 5">
    <name type="scientific">Mesonia maritima</name>
    <dbReference type="NCBI Taxonomy" id="1793873"/>
    <lineage>
        <taxon>Bacteria</taxon>
        <taxon>Pseudomonadati</taxon>
        <taxon>Bacteroidota</taxon>
        <taxon>Flavobacteriia</taxon>
        <taxon>Flavobacteriales</taxon>
        <taxon>Flavobacteriaceae</taxon>
        <taxon>Mesonia</taxon>
    </lineage>
</organism>
<keyword evidence="5" id="KW-1185">Reference proteome</keyword>